<dbReference type="EMBL" id="GGFL01012539">
    <property type="protein sequence ID" value="MBW76717.1"/>
    <property type="molecule type" value="Transcribed_RNA"/>
</dbReference>
<protein>
    <submittedName>
        <fullName evidence="1">Putative secreted protein</fullName>
    </submittedName>
</protein>
<proteinExistence type="predicted"/>
<evidence type="ECO:0000313" key="1">
    <source>
        <dbReference type="EMBL" id="MBW76717.1"/>
    </source>
</evidence>
<name>A0A2M4DGM5_ANODA</name>
<dbReference type="AlphaFoldDB" id="A0A2M4DGM5"/>
<sequence length="143" mass="15119">MVLMLFRFTSTSLLSSLLMRWIVSSGSVVFGASAGKIFGIADLVMPSQPSPTGWPLLSSDAWYWSWFIIEWKPRMAARSMISSCVASVSACSYSSPRSIAICSSAACSFAACGGGIHFLPRTTPGTNGSSSGRSGVSRACLLM</sequence>
<accession>A0A2M4DGM5</accession>
<reference evidence="1" key="1">
    <citation type="submission" date="2018-01" db="EMBL/GenBank/DDBJ databases">
        <title>An insight into the sialome of Amazonian anophelines.</title>
        <authorList>
            <person name="Ribeiro J.M."/>
            <person name="Scarpassa V."/>
            <person name="Calvo E."/>
        </authorList>
    </citation>
    <scope>NUCLEOTIDE SEQUENCE</scope>
</reference>
<organism evidence="1">
    <name type="scientific">Anopheles darlingi</name>
    <name type="common">Mosquito</name>
    <dbReference type="NCBI Taxonomy" id="43151"/>
    <lineage>
        <taxon>Eukaryota</taxon>
        <taxon>Metazoa</taxon>
        <taxon>Ecdysozoa</taxon>
        <taxon>Arthropoda</taxon>
        <taxon>Hexapoda</taxon>
        <taxon>Insecta</taxon>
        <taxon>Pterygota</taxon>
        <taxon>Neoptera</taxon>
        <taxon>Endopterygota</taxon>
        <taxon>Diptera</taxon>
        <taxon>Nematocera</taxon>
        <taxon>Culicoidea</taxon>
        <taxon>Culicidae</taxon>
        <taxon>Anophelinae</taxon>
        <taxon>Anopheles</taxon>
    </lineage>
</organism>